<evidence type="ECO:0008006" key="2">
    <source>
        <dbReference type="Google" id="ProtNLM"/>
    </source>
</evidence>
<evidence type="ECO:0000313" key="1">
    <source>
        <dbReference type="EMBL" id="GAG01016.1"/>
    </source>
</evidence>
<accession>X0VKE7</accession>
<dbReference type="Pfam" id="PF01547">
    <property type="entry name" value="SBP_bac_1"/>
    <property type="match status" value="1"/>
</dbReference>
<reference evidence="1" key="1">
    <citation type="journal article" date="2014" name="Front. Microbiol.">
        <title>High frequency of phylogenetically diverse reductive dehalogenase-homologous genes in deep subseafloor sedimentary metagenomes.</title>
        <authorList>
            <person name="Kawai M."/>
            <person name="Futagami T."/>
            <person name="Toyoda A."/>
            <person name="Takaki Y."/>
            <person name="Nishi S."/>
            <person name="Hori S."/>
            <person name="Arai W."/>
            <person name="Tsubouchi T."/>
            <person name="Morono Y."/>
            <person name="Uchiyama I."/>
            <person name="Ito T."/>
            <person name="Fujiyama A."/>
            <person name="Inagaki F."/>
            <person name="Takami H."/>
        </authorList>
    </citation>
    <scope>NUCLEOTIDE SEQUENCE</scope>
    <source>
        <strain evidence="1">Expedition CK06-06</strain>
    </source>
</reference>
<dbReference type="PANTHER" id="PTHR43649:SF12">
    <property type="entry name" value="DIACETYLCHITOBIOSE BINDING PROTEIN DASA"/>
    <property type="match status" value="1"/>
</dbReference>
<dbReference type="PANTHER" id="PTHR43649">
    <property type="entry name" value="ARABINOSE-BINDING PROTEIN-RELATED"/>
    <property type="match status" value="1"/>
</dbReference>
<dbReference type="SUPFAM" id="SSF53850">
    <property type="entry name" value="Periplasmic binding protein-like II"/>
    <property type="match status" value="1"/>
</dbReference>
<name>X0VKE7_9ZZZZ</name>
<sequence length="244" mass="27500">LQNSPFPGHVEALKDYIELMKVCSPGIEDYMVGDLREDFYLGKVALTIDWGDTAQFAANAPGTVVSDKVGYALLPGARRTWDYENEKWVDFPNINFAPFLAFGGWVYGIPINSKYPEAAYDFIAFLAGPEKSYIASTTARTGVQPFRDSHFTQLDRWKAWGFADPGEYLDVYRESFQYPNSIMDLRIPGMARYQEALDTELAEAVTGRKTPQQALDDAATAWKKITDELGREKQLELYKASLGF</sequence>
<protein>
    <recommendedName>
        <fullName evidence="2">Extracellular solute-binding protein</fullName>
    </recommendedName>
</protein>
<dbReference type="Gene3D" id="3.40.190.10">
    <property type="entry name" value="Periplasmic binding protein-like II"/>
    <property type="match status" value="1"/>
</dbReference>
<feature type="non-terminal residue" evidence="1">
    <location>
        <position position="1"/>
    </location>
</feature>
<dbReference type="InterPro" id="IPR006059">
    <property type="entry name" value="SBP"/>
</dbReference>
<proteinExistence type="predicted"/>
<dbReference type="EMBL" id="BARS01025140">
    <property type="protein sequence ID" value="GAG01016.1"/>
    <property type="molecule type" value="Genomic_DNA"/>
</dbReference>
<organism evidence="1">
    <name type="scientific">marine sediment metagenome</name>
    <dbReference type="NCBI Taxonomy" id="412755"/>
    <lineage>
        <taxon>unclassified sequences</taxon>
        <taxon>metagenomes</taxon>
        <taxon>ecological metagenomes</taxon>
    </lineage>
</organism>
<dbReference type="InterPro" id="IPR050490">
    <property type="entry name" value="Bact_solute-bd_prot1"/>
</dbReference>
<comment type="caution">
    <text evidence="1">The sequence shown here is derived from an EMBL/GenBank/DDBJ whole genome shotgun (WGS) entry which is preliminary data.</text>
</comment>
<dbReference type="AlphaFoldDB" id="X0VKE7"/>
<gene>
    <name evidence="1" type="ORF">S01H1_39779</name>
</gene>